<dbReference type="RefSeq" id="WP_111527051.1">
    <property type="nucleotide sequence ID" value="NZ_JBHRSG010000001.1"/>
</dbReference>
<dbReference type="SUPFAM" id="SSF46458">
    <property type="entry name" value="Globin-like"/>
    <property type="match status" value="1"/>
</dbReference>
<dbReference type="InterPro" id="IPR009050">
    <property type="entry name" value="Globin-like_sf"/>
</dbReference>
<dbReference type="GO" id="GO:0046872">
    <property type="term" value="F:metal ion binding"/>
    <property type="evidence" value="ECO:0007669"/>
    <property type="project" value="UniProtKB-KW"/>
</dbReference>
<evidence type="ECO:0000256" key="2">
    <source>
        <dbReference type="ARBA" id="ARBA00022621"/>
    </source>
</evidence>
<comment type="caution">
    <text evidence="7">The sequence shown here is derived from an EMBL/GenBank/DDBJ whole genome shotgun (WGS) entry which is preliminary data.</text>
</comment>
<organism evidence="7 8">
    <name type="scientific">Phenylobacterium soli</name>
    <dbReference type="NCBI Taxonomy" id="2170551"/>
    <lineage>
        <taxon>Bacteria</taxon>
        <taxon>Pseudomonadati</taxon>
        <taxon>Pseudomonadota</taxon>
        <taxon>Alphaproteobacteria</taxon>
        <taxon>Caulobacterales</taxon>
        <taxon>Caulobacteraceae</taxon>
        <taxon>Phenylobacterium</taxon>
    </lineage>
</organism>
<dbReference type="PROSITE" id="PS01033">
    <property type="entry name" value="GLOBIN"/>
    <property type="match status" value="1"/>
</dbReference>
<dbReference type="InterPro" id="IPR012292">
    <property type="entry name" value="Globin/Proto"/>
</dbReference>
<dbReference type="GO" id="GO:0046210">
    <property type="term" value="P:nitric oxide catabolic process"/>
    <property type="evidence" value="ECO:0007669"/>
    <property type="project" value="TreeGrafter"/>
</dbReference>
<dbReference type="PANTHER" id="PTHR43396:SF3">
    <property type="entry name" value="FLAVOHEMOPROTEIN"/>
    <property type="match status" value="1"/>
</dbReference>
<dbReference type="GO" id="GO:0005344">
    <property type="term" value="F:oxygen carrier activity"/>
    <property type="evidence" value="ECO:0007669"/>
    <property type="project" value="UniProtKB-KW"/>
</dbReference>
<gene>
    <name evidence="7" type="ORF">DJ017_01525</name>
</gene>
<dbReference type="GO" id="GO:0071500">
    <property type="term" value="P:cellular response to nitrosative stress"/>
    <property type="evidence" value="ECO:0007669"/>
    <property type="project" value="TreeGrafter"/>
</dbReference>
<dbReference type="PANTHER" id="PTHR43396">
    <property type="entry name" value="FLAVOHEMOPROTEIN"/>
    <property type="match status" value="1"/>
</dbReference>
<comment type="similarity">
    <text evidence="5">Belongs to the globin family.</text>
</comment>
<dbReference type="InterPro" id="IPR000971">
    <property type="entry name" value="Globin"/>
</dbReference>
<keyword evidence="4" id="KW-0408">Iron</keyword>
<accession>A0A328AF71</accession>
<protein>
    <submittedName>
        <fullName evidence="7">Hemin receptor</fullName>
    </submittedName>
</protein>
<evidence type="ECO:0000259" key="6">
    <source>
        <dbReference type="PROSITE" id="PS01033"/>
    </source>
</evidence>
<dbReference type="GO" id="GO:0020037">
    <property type="term" value="F:heme binding"/>
    <property type="evidence" value="ECO:0007669"/>
    <property type="project" value="InterPro"/>
</dbReference>
<keyword evidence="8" id="KW-1185">Reference proteome</keyword>
<dbReference type="EMBL" id="QFYQ01000001">
    <property type="protein sequence ID" value="RAK53299.1"/>
    <property type="molecule type" value="Genomic_DNA"/>
</dbReference>
<evidence type="ECO:0000256" key="5">
    <source>
        <dbReference type="RuleBase" id="RU000356"/>
    </source>
</evidence>
<evidence type="ECO:0000256" key="4">
    <source>
        <dbReference type="ARBA" id="ARBA00023004"/>
    </source>
</evidence>
<proteinExistence type="inferred from homology"/>
<dbReference type="Gene3D" id="1.10.490.10">
    <property type="entry name" value="Globins"/>
    <property type="match status" value="1"/>
</dbReference>
<dbReference type="Pfam" id="PF00042">
    <property type="entry name" value="Globin"/>
    <property type="match status" value="1"/>
</dbReference>
<sequence length="137" mass="14759">MTPEQIQLVRDSFAKVVPIKAQAADLFYGRLFEVAPAVRPMFKADVSEQGKKLMAALAMVVGSLDNLGEILPAVETMARRHVSYGAQEGHYEVVGDCLLWTLGQGLGDDFTPEVEAAWTKAYTTLAGAMISAAREAA</sequence>
<keyword evidence="3" id="KW-0479">Metal-binding</keyword>
<dbReference type="AlphaFoldDB" id="A0A328AF71"/>
<dbReference type="GO" id="GO:0019825">
    <property type="term" value="F:oxygen binding"/>
    <property type="evidence" value="ECO:0007669"/>
    <property type="project" value="InterPro"/>
</dbReference>
<evidence type="ECO:0000256" key="3">
    <source>
        <dbReference type="ARBA" id="ARBA00022723"/>
    </source>
</evidence>
<keyword evidence="2 5" id="KW-0561">Oxygen transport</keyword>
<dbReference type="OrthoDB" id="9786134at2"/>
<evidence type="ECO:0000313" key="8">
    <source>
        <dbReference type="Proteomes" id="UP000249254"/>
    </source>
</evidence>
<keyword evidence="1 5" id="KW-0349">Heme</keyword>
<keyword evidence="5" id="KW-0813">Transport</keyword>
<evidence type="ECO:0000313" key="7">
    <source>
        <dbReference type="EMBL" id="RAK53299.1"/>
    </source>
</evidence>
<keyword evidence="7" id="KW-0675">Receptor</keyword>
<reference evidence="8" key="1">
    <citation type="submission" date="2018-05" db="EMBL/GenBank/DDBJ databases">
        <authorList>
            <person name="Li X."/>
        </authorList>
    </citation>
    <scope>NUCLEOTIDE SEQUENCE [LARGE SCALE GENOMIC DNA]</scope>
    <source>
        <strain evidence="8">LX32</strain>
    </source>
</reference>
<name>A0A328AF71_9CAUL</name>
<dbReference type="PRINTS" id="PR00188">
    <property type="entry name" value="PLANTGLOBIN"/>
</dbReference>
<evidence type="ECO:0000256" key="1">
    <source>
        <dbReference type="ARBA" id="ARBA00022617"/>
    </source>
</evidence>
<dbReference type="GO" id="GO:0008941">
    <property type="term" value="F:nitric oxide dioxygenase NAD(P)H activity"/>
    <property type="evidence" value="ECO:0007669"/>
    <property type="project" value="TreeGrafter"/>
</dbReference>
<dbReference type="GO" id="GO:0071949">
    <property type="term" value="F:FAD binding"/>
    <property type="evidence" value="ECO:0007669"/>
    <property type="project" value="TreeGrafter"/>
</dbReference>
<feature type="domain" description="Globin" evidence="6">
    <location>
        <begin position="1"/>
        <end position="134"/>
    </location>
</feature>
<dbReference type="CDD" id="cd12131">
    <property type="entry name" value="HGbI-like"/>
    <property type="match status" value="1"/>
</dbReference>
<dbReference type="Proteomes" id="UP000249254">
    <property type="component" value="Unassembled WGS sequence"/>
</dbReference>